<organism evidence="8 9">
    <name type="scientific">Heracleum sosnowskyi</name>
    <dbReference type="NCBI Taxonomy" id="360622"/>
    <lineage>
        <taxon>Eukaryota</taxon>
        <taxon>Viridiplantae</taxon>
        <taxon>Streptophyta</taxon>
        <taxon>Embryophyta</taxon>
        <taxon>Tracheophyta</taxon>
        <taxon>Spermatophyta</taxon>
        <taxon>Magnoliopsida</taxon>
        <taxon>eudicotyledons</taxon>
        <taxon>Gunneridae</taxon>
        <taxon>Pentapetalae</taxon>
        <taxon>asterids</taxon>
        <taxon>campanulids</taxon>
        <taxon>Apiales</taxon>
        <taxon>Apiaceae</taxon>
        <taxon>Apioideae</taxon>
        <taxon>apioid superclade</taxon>
        <taxon>Tordylieae</taxon>
        <taxon>Tordyliinae</taxon>
        <taxon>Heracleum</taxon>
    </lineage>
</organism>
<reference evidence="8" key="1">
    <citation type="submission" date="2023-02" db="EMBL/GenBank/DDBJ databases">
        <title>Genome of toxic invasive species Heracleum sosnowskyi carries increased number of genes despite the absence of recent whole-genome duplications.</title>
        <authorList>
            <person name="Schelkunov M."/>
            <person name="Shtratnikova V."/>
            <person name="Makarenko M."/>
            <person name="Klepikova A."/>
            <person name="Omelchenko D."/>
            <person name="Novikova G."/>
            <person name="Obukhova E."/>
            <person name="Bogdanov V."/>
            <person name="Penin A."/>
            <person name="Logacheva M."/>
        </authorList>
    </citation>
    <scope>NUCLEOTIDE SEQUENCE</scope>
    <source>
        <strain evidence="8">Hsosn_3</strain>
        <tissue evidence="8">Leaf</tissue>
    </source>
</reference>
<evidence type="ECO:0000256" key="6">
    <source>
        <dbReference type="SAM" id="Coils"/>
    </source>
</evidence>
<dbReference type="InterPro" id="IPR015300">
    <property type="entry name" value="DNA-bd_pseudobarrel_sf"/>
</dbReference>
<evidence type="ECO:0000259" key="7">
    <source>
        <dbReference type="PROSITE" id="PS50863"/>
    </source>
</evidence>
<evidence type="ECO:0000256" key="2">
    <source>
        <dbReference type="ARBA" id="ARBA00023015"/>
    </source>
</evidence>
<dbReference type="Gene3D" id="2.40.330.10">
    <property type="entry name" value="DNA-binding pseudobarrel domain"/>
    <property type="match status" value="1"/>
</dbReference>
<dbReference type="Pfam" id="PF02362">
    <property type="entry name" value="B3"/>
    <property type="match status" value="1"/>
</dbReference>
<keyword evidence="3" id="KW-0238">DNA-binding</keyword>
<evidence type="ECO:0000313" key="9">
    <source>
        <dbReference type="Proteomes" id="UP001237642"/>
    </source>
</evidence>
<dbReference type="GO" id="GO:0005634">
    <property type="term" value="C:nucleus"/>
    <property type="evidence" value="ECO:0007669"/>
    <property type="project" value="UniProtKB-SubCell"/>
</dbReference>
<evidence type="ECO:0000256" key="5">
    <source>
        <dbReference type="ARBA" id="ARBA00023242"/>
    </source>
</evidence>
<dbReference type="EMBL" id="JAUIZM010000007">
    <property type="protein sequence ID" value="KAK1374374.1"/>
    <property type="molecule type" value="Genomic_DNA"/>
</dbReference>
<proteinExistence type="predicted"/>
<evidence type="ECO:0000313" key="8">
    <source>
        <dbReference type="EMBL" id="KAK1374374.1"/>
    </source>
</evidence>
<name>A0AAD8MIY0_9APIA</name>
<keyword evidence="9" id="KW-1185">Reference proteome</keyword>
<feature type="domain" description="TF-B3" evidence="7">
    <location>
        <begin position="88"/>
        <end position="179"/>
    </location>
</feature>
<gene>
    <name evidence="8" type="ORF">POM88_030567</name>
</gene>
<keyword evidence="2" id="KW-0805">Transcription regulation</keyword>
<dbReference type="PANTHER" id="PTHR31391">
    <property type="entry name" value="B3 DOMAIN-CONTAINING PROTEIN OS11G0197600-RELATED"/>
    <property type="match status" value="1"/>
</dbReference>
<dbReference type="Proteomes" id="UP001237642">
    <property type="component" value="Unassembled WGS sequence"/>
</dbReference>
<dbReference type="SMART" id="SM01019">
    <property type="entry name" value="B3"/>
    <property type="match status" value="1"/>
</dbReference>
<evidence type="ECO:0000256" key="3">
    <source>
        <dbReference type="ARBA" id="ARBA00023125"/>
    </source>
</evidence>
<keyword evidence="4" id="KW-0804">Transcription</keyword>
<reference evidence="8" key="2">
    <citation type="submission" date="2023-05" db="EMBL/GenBank/DDBJ databases">
        <authorList>
            <person name="Schelkunov M.I."/>
        </authorList>
    </citation>
    <scope>NUCLEOTIDE SEQUENCE</scope>
    <source>
        <strain evidence="8">Hsosn_3</strain>
        <tissue evidence="8">Leaf</tissue>
    </source>
</reference>
<dbReference type="CDD" id="cd10017">
    <property type="entry name" value="B3_DNA"/>
    <property type="match status" value="1"/>
</dbReference>
<dbReference type="GO" id="GO:0003677">
    <property type="term" value="F:DNA binding"/>
    <property type="evidence" value="ECO:0007669"/>
    <property type="project" value="UniProtKB-KW"/>
</dbReference>
<feature type="coiled-coil region" evidence="6">
    <location>
        <begin position="396"/>
        <end position="451"/>
    </location>
</feature>
<sequence>MTTNNGVQPSSKTQILKALGRMKHKFKKGHHTSNQKQVVFSDFYKLIRSYKPKVEKTRVIHEIDLKKSSPMDQALEIQANLTSKFPSFVKNMLPSHVTGGFWLGLPKDFTTRHLPQQDKIVVLVDENDLEHDTKYLADKNGLSGGWRGFSIAHKLQEQDVLIFHLIQPCKFKVYIVRANLTETDVAISLVNLGASAKEMVHDHLKKDLKITVMGQEENLYQDYHVHNVQEKDMVALSNYADAAEKHVRMDIDNYDLDDSLGIMVSQPINDFKDVKTFENFNVIVYGYIIIDNEIPQHLRVKYYELCCSQKSYLHDQLTDGLKMELVVGVILETINIADAIRSSKLTSLENLKSWDDTLKAIEVLGMKVGFLRARINKLVTLSSYANDALNRKILEKVKAEEEFRALALKKVKVEEEIRALVLKKVKALEEVKALEDELVSVKQVIDNSDQKSEYMKRRAERLEAVFLEELKAPW</sequence>
<dbReference type="AlphaFoldDB" id="A0AAD8MIY0"/>
<keyword evidence="5" id="KW-0539">Nucleus</keyword>
<dbReference type="SUPFAM" id="SSF101936">
    <property type="entry name" value="DNA-binding pseudobarrel domain"/>
    <property type="match status" value="1"/>
</dbReference>
<comment type="caution">
    <text evidence="8">The sequence shown here is derived from an EMBL/GenBank/DDBJ whole genome shotgun (WGS) entry which is preliminary data.</text>
</comment>
<evidence type="ECO:0000256" key="4">
    <source>
        <dbReference type="ARBA" id="ARBA00023163"/>
    </source>
</evidence>
<dbReference type="PANTHER" id="PTHR31391:SF101">
    <property type="entry name" value="B3 DOMAIN-CONTAINING PROTEIN OS01G0234100"/>
    <property type="match status" value="1"/>
</dbReference>
<keyword evidence="6" id="KW-0175">Coiled coil</keyword>
<comment type="subcellular location">
    <subcellularLocation>
        <location evidence="1">Nucleus</location>
    </subcellularLocation>
</comment>
<dbReference type="InterPro" id="IPR044837">
    <property type="entry name" value="REM16-like"/>
</dbReference>
<evidence type="ECO:0000256" key="1">
    <source>
        <dbReference type="ARBA" id="ARBA00004123"/>
    </source>
</evidence>
<dbReference type="InterPro" id="IPR003340">
    <property type="entry name" value="B3_DNA-bd"/>
</dbReference>
<protein>
    <submittedName>
        <fullName evidence="8">TF-B3 domain-containing protein</fullName>
    </submittedName>
</protein>
<dbReference type="PROSITE" id="PS50863">
    <property type="entry name" value="B3"/>
    <property type="match status" value="1"/>
</dbReference>
<accession>A0AAD8MIY0</accession>